<evidence type="ECO:0000313" key="6">
    <source>
        <dbReference type="Proteomes" id="UP000005435"/>
    </source>
</evidence>
<accession>G8LZL4</accession>
<dbReference type="HOGENOM" id="CLU_009227_4_1_9"/>
<sequence>MNTKDCNVTWQEEVRRVAYGIRRRVLEHTIKNGGGYLSQACSSAEIMATLYTIVMNLGKLDSPLTPGQFPGVPGPNNPNYTSGAIYNGPNGPEYDRFFLSPSQYALVVYAALIEVGRMAENGLDHFNKDGSIVEMIGAEHSPGMEVMTGSLGQGISQAAGIAMARKLKGETGRVVLFLSDGECQSGQFWEAVQAISYHKLDNILAYVDINGYQCDGKMTSVMNIEPFDKRLEAFGARVYRIDGHNIEAIAALGSLNPDGRPTFILCDTNPCKGIEILEKRIPKLHYIRFANADEKKQFEDALKVLESQGGY</sequence>
<proteinExistence type="inferred from homology"/>
<dbReference type="EMBL" id="CP003065">
    <property type="protein sequence ID" value="AEV67915.1"/>
    <property type="molecule type" value="Genomic_DNA"/>
</dbReference>
<keyword evidence="6" id="KW-1185">Reference proteome</keyword>
<dbReference type="InterPro" id="IPR029061">
    <property type="entry name" value="THDP-binding"/>
</dbReference>
<dbReference type="Gene3D" id="3.40.50.970">
    <property type="match status" value="1"/>
</dbReference>
<dbReference type="Pfam" id="PF00456">
    <property type="entry name" value="Transketolase_N"/>
    <property type="match status" value="1"/>
</dbReference>
<dbReference type="eggNOG" id="COG3959">
    <property type="taxonomic scope" value="Bacteria"/>
</dbReference>
<dbReference type="RefSeq" id="WP_014254530.1">
    <property type="nucleotide sequence ID" value="NC_016627.1"/>
</dbReference>
<name>G8LZL4_ACECE</name>
<dbReference type="InterPro" id="IPR005474">
    <property type="entry name" value="Transketolase_N"/>
</dbReference>
<dbReference type="STRING" id="720554.Clocl_1258"/>
<feature type="domain" description="Transketolase N-terminal" evidence="4">
    <location>
        <begin position="90"/>
        <end position="268"/>
    </location>
</feature>
<evidence type="ECO:0000313" key="5">
    <source>
        <dbReference type="EMBL" id="AEV67915.1"/>
    </source>
</evidence>
<keyword evidence="3" id="KW-0786">Thiamine pyrophosphate</keyword>
<reference evidence="5 6" key="2">
    <citation type="journal article" date="2012" name="Stand. Genomic Sci.">
        <title>Complete Genome Sequence of Clostridium clariflavum DSM 19732.</title>
        <authorList>
            <person name="Izquierdo J.A."/>
            <person name="Goodwin L."/>
            <person name="Davenport K.W."/>
            <person name="Teshima H."/>
            <person name="Bruce D."/>
            <person name="Detter C."/>
            <person name="Tapia R."/>
            <person name="Han S."/>
            <person name="Land M."/>
            <person name="Hauser L."/>
            <person name="Jeffries C.D."/>
            <person name="Han J."/>
            <person name="Pitluck S."/>
            <person name="Nolan M."/>
            <person name="Chen A."/>
            <person name="Huntemann M."/>
            <person name="Mavromatis K."/>
            <person name="Mikhailova N."/>
            <person name="Liolios K."/>
            <person name="Woyke T."/>
            <person name="Lynd L.R."/>
        </authorList>
    </citation>
    <scope>NUCLEOTIDE SEQUENCE [LARGE SCALE GENOMIC DNA]</scope>
    <source>
        <strain evidence="6">DSM 19732 / NBRC 101661 / EBR45</strain>
    </source>
</reference>
<dbReference type="PANTHER" id="PTHR47514">
    <property type="entry name" value="TRANSKETOLASE N-TERMINAL SECTION-RELATED"/>
    <property type="match status" value="1"/>
</dbReference>
<reference evidence="6" key="1">
    <citation type="submission" date="2011-12" db="EMBL/GenBank/DDBJ databases">
        <title>Complete sequence of Clostridium clariflavum DSM 19732.</title>
        <authorList>
            <consortium name="US DOE Joint Genome Institute"/>
            <person name="Lucas S."/>
            <person name="Han J."/>
            <person name="Lapidus A."/>
            <person name="Cheng J.-F."/>
            <person name="Goodwin L."/>
            <person name="Pitluck S."/>
            <person name="Peters L."/>
            <person name="Teshima H."/>
            <person name="Detter J.C."/>
            <person name="Han C."/>
            <person name="Tapia R."/>
            <person name="Land M."/>
            <person name="Hauser L."/>
            <person name="Kyrpides N."/>
            <person name="Ivanova N."/>
            <person name="Pagani I."/>
            <person name="Kitzmiller T."/>
            <person name="Lynd L."/>
            <person name="Izquierdo J."/>
            <person name="Woyke T."/>
        </authorList>
    </citation>
    <scope>NUCLEOTIDE SEQUENCE [LARGE SCALE GENOMIC DNA]</scope>
    <source>
        <strain evidence="6">DSM 19732 / NBRC 101661 / EBR45</strain>
    </source>
</reference>
<evidence type="ECO:0000256" key="1">
    <source>
        <dbReference type="ARBA" id="ARBA00001964"/>
    </source>
</evidence>
<evidence type="ECO:0000256" key="3">
    <source>
        <dbReference type="ARBA" id="ARBA00023052"/>
    </source>
</evidence>
<dbReference type="PANTHER" id="PTHR47514:SF1">
    <property type="entry name" value="TRANSKETOLASE N-TERMINAL SECTION-RELATED"/>
    <property type="match status" value="1"/>
</dbReference>
<evidence type="ECO:0000256" key="2">
    <source>
        <dbReference type="ARBA" id="ARBA00007131"/>
    </source>
</evidence>
<dbReference type="KEGG" id="ccl:Clocl_1258"/>
<dbReference type="AlphaFoldDB" id="G8LZL4"/>
<dbReference type="SUPFAM" id="SSF52518">
    <property type="entry name" value="Thiamin diphosphate-binding fold (THDP-binding)"/>
    <property type="match status" value="1"/>
</dbReference>
<dbReference type="Proteomes" id="UP000005435">
    <property type="component" value="Chromosome"/>
</dbReference>
<gene>
    <name evidence="5" type="ordered locus">Clocl_1258</name>
</gene>
<evidence type="ECO:0000259" key="4">
    <source>
        <dbReference type="Pfam" id="PF00456"/>
    </source>
</evidence>
<comment type="similarity">
    <text evidence="2">Belongs to the transketolase family.</text>
</comment>
<protein>
    <submittedName>
        <fullName evidence="5">Transketolase, beta subunit</fullName>
    </submittedName>
</protein>
<dbReference type="OrthoDB" id="8732661at2"/>
<organism evidence="5 6">
    <name type="scientific">Acetivibrio clariflavus (strain DSM 19732 / NBRC 101661 / EBR45)</name>
    <name type="common">Clostridium clariflavum</name>
    <dbReference type="NCBI Taxonomy" id="720554"/>
    <lineage>
        <taxon>Bacteria</taxon>
        <taxon>Bacillati</taxon>
        <taxon>Bacillota</taxon>
        <taxon>Clostridia</taxon>
        <taxon>Eubacteriales</taxon>
        <taxon>Oscillospiraceae</taxon>
        <taxon>Acetivibrio</taxon>
    </lineage>
</organism>
<comment type="cofactor">
    <cofactor evidence="1">
        <name>thiamine diphosphate</name>
        <dbReference type="ChEBI" id="CHEBI:58937"/>
    </cofactor>
</comment>